<evidence type="ECO:0000313" key="1">
    <source>
        <dbReference type="EMBL" id="CEG46185.1"/>
    </source>
</evidence>
<dbReference type="GO" id="GO:0003964">
    <property type="term" value="F:RNA-directed DNA polymerase activity"/>
    <property type="evidence" value="ECO:0007669"/>
    <property type="project" value="UniProtKB-KW"/>
</dbReference>
<keyword evidence="2" id="KW-1185">Reference proteome</keyword>
<dbReference type="PANTHER" id="PTHR24559">
    <property type="entry name" value="TRANSPOSON TY3-I GAG-POL POLYPROTEIN"/>
    <property type="match status" value="1"/>
</dbReference>
<dbReference type="InterPro" id="IPR043502">
    <property type="entry name" value="DNA/RNA_pol_sf"/>
</dbReference>
<name>A0A0P1AWQ7_PLAHL</name>
<dbReference type="Proteomes" id="UP000054928">
    <property type="component" value="Unassembled WGS sequence"/>
</dbReference>
<accession>A0A0P1AWQ7</accession>
<dbReference type="PANTHER" id="PTHR24559:SF444">
    <property type="entry name" value="REVERSE TRANSCRIPTASE DOMAIN-CONTAINING PROTEIN"/>
    <property type="match status" value="1"/>
</dbReference>
<dbReference type="OrthoDB" id="111017at2759"/>
<keyword evidence="1" id="KW-0808">Transferase</keyword>
<dbReference type="AlphaFoldDB" id="A0A0P1AWQ7"/>
<proteinExistence type="predicted"/>
<sequence>MTGEEDDDVRLEAMPAVDTRLELDEMSLEEFGSALEVGDLAEVVSVRPNEKISSSSRLDESVLEDVKRVLNARTGLSILRNPLDPYYPLVKEFRDVVSKDPPSVLPPDRGVRHEIDLIPGTKYCVPRQWPLPKEQCDVDAFFRSKHDAGMVREIKSPHLSPTVCIRKPNGKWRIAHAYNKLNSASIPAQTPILE</sequence>
<evidence type="ECO:0000313" key="2">
    <source>
        <dbReference type="Proteomes" id="UP000054928"/>
    </source>
</evidence>
<dbReference type="GeneID" id="36397655"/>
<dbReference type="OMA" id="CDVDAFF"/>
<dbReference type="Gene3D" id="3.10.10.10">
    <property type="entry name" value="HIV Type 1 Reverse Transcriptase, subunit A, domain 1"/>
    <property type="match status" value="1"/>
</dbReference>
<protein>
    <submittedName>
        <fullName evidence="1">Reverse transcriptase</fullName>
    </submittedName>
</protein>
<dbReference type="EMBL" id="CCYD01002047">
    <property type="protein sequence ID" value="CEG46185.1"/>
    <property type="molecule type" value="Genomic_DNA"/>
</dbReference>
<dbReference type="RefSeq" id="XP_024582554.1">
    <property type="nucleotide sequence ID" value="XM_024717014.1"/>
</dbReference>
<organism evidence="1 2">
    <name type="scientific">Plasmopara halstedii</name>
    <name type="common">Downy mildew of sunflower</name>
    <dbReference type="NCBI Taxonomy" id="4781"/>
    <lineage>
        <taxon>Eukaryota</taxon>
        <taxon>Sar</taxon>
        <taxon>Stramenopiles</taxon>
        <taxon>Oomycota</taxon>
        <taxon>Peronosporomycetes</taxon>
        <taxon>Peronosporales</taxon>
        <taxon>Peronosporaceae</taxon>
        <taxon>Plasmopara</taxon>
    </lineage>
</organism>
<dbReference type="STRING" id="4781.A0A0P1AWQ7"/>
<keyword evidence="1" id="KW-0695">RNA-directed DNA polymerase</keyword>
<dbReference type="InterPro" id="IPR053134">
    <property type="entry name" value="RNA-dir_DNA_polymerase"/>
</dbReference>
<reference evidence="2" key="1">
    <citation type="submission" date="2014-09" db="EMBL/GenBank/DDBJ databases">
        <authorList>
            <person name="Sharma Rahul"/>
            <person name="Thines Marco"/>
        </authorList>
    </citation>
    <scope>NUCLEOTIDE SEQUENCE [LARGE SCALE GENOMIC DNA]</scope>
</reference>
<keyword evidence="1" id="KW-0548">Nucleotidyltransferase</keyword>
<dbReference type="SUPFAM" id="SSF56672">
    <property type="entry name" value="DNA/RNA polymerases"/>
    <property type="match status" value="1"/>
</dbReference>